<feature type="region of interest" description="Disordered" evidence="1">
    <location>
        <begin position="1"/>
        <end position="32"/>
    </location>
</feature>
<reference evidence="3 4" key="1">
    <citation type="journal article" date="2019" name="Sci. Rep.">
        <title>A high-quality genome of Eragrostis curvula grass provides insights into Poaceae evolution and supports new strategies to enhance forage quality.</title>
        <authorList>
            <person name="Carballo J."/>
            <person name="Santos B.A.C.M."/>
            <person name="Zappacosta D."/>
            <person name="Garbus I."/>
            <person name="Selva J.P."/>
            <person name="Gallo C.A."/>
            <person name="Diaz A."/>
            <person name="Albertini E."/>
            <person name="Caccamo M."/>
            <person name="Echenique V."/>
        </authorList>
    </citation>
    <scope>NUCLEOTIDE SEQUENCE [LARGE SCALE GENOMIC DNA]</scope>
    <source>
        <strain evidence="4">cv. Victoria</strain>
        <tissue evidence="3">Leaf</tissue>
    </source>
</reference>
<name>A0A5J9TDW2_9POAL</name>
<accession>A0A5J9TDW2</accession>
<gene>
    <name evidence="3" type="ORF">EJB05_42614</name>
</gene>
<keyword evidence="4" id="KW-1185">Reference proteome</keyword>
<feature type="domain" description="F-box protein AT5G49610-like beta-propeller" evidence="2">
    <location>
        <begin position="258"/>
        <end position="443"/>
    </location>
</feature>
<dbReference type="Pfam" id="PF23635">
    <property type="entry name" value="Beta-prop_AT5G49610-like"/>
    <property type="match status" value="1"/>
</dbReference>
<dbReference type="AlphaFoldDB" id="A0A5J9TDW2"/>
<feature type="non-terminal residue" evidence="3">
    <location>
        <position position="1"/>
    </location>
</feature>
<dbReference type="InterPro" id="IPR036047">
    <property type="entry name" value="F-box-like_dom_sf"/>
</dbReference>
<proteinExistence type="predicted"/>
<dbReference type="OrthoDB" id="695776at2759"/>
<evidence type="ECO:0000256" key="1">
    <source>
        <dbReference type="SAM" id="MobiDB-lite"/>
    </source>
</evidence>
<dbReference type="Proteomes" id="UP000324897">
    <property type="component" value="Chromosome 3"/>
</dbReference>
<dbReference type="EMBL" id="RWGY01000039">
    <property type="protein sequence ID" value="TVU09168.1"/>
    <property type="molecule type" value="Genomic_DNA"/>
</dbReference>
<protein>
    <recommendedName>
        <fullName evidence="2">F-box protein AT5G49610-like beta-propeller domain-containing protein</fullName>
    </recommendedName>
</protein>
<dbReference type="SUPFAM" id="SSF81383">
    <property type="entry name" value="F-box domain"/>
    <property type="match status" value="1"/>
</dbReference>
<evidence type="ECO:0000313" key="3">
    <source>
        <dbReference type="EMBL" id="TVU09168.1"/>
    </source>
</evidence>
<comment type="caution">
    <text evidence="3">The sequence shown here is derived from an EMBL/GenBank/DDBJ whole genome shotgun (WGS) entry which is preliminary data.</text>
</comment>
<evidence type="ECO:0000259" key="2">
    <source>
        <dbReference type="Pfam" id="PF23635"/>
    </source>
</evidence>
<sequence>MAKKRKRNWPPTEPSAKKRKRNWPPTESSTSVNDLSDDLLEVVLLDLDSPVCLVRAASTCKRWRHIVAGAAFLRRFRSLHPPRAIGHFYNVTKYSPYSFGCWHAWPKEGEAPVYVPESMSAADGIYGRQLSLDFVPCDGTPPEIVDSRGSLLLLLKEKFGTAEHKRDCSCCNYLNNNIVPDLVVCEPLTRRYHRIDPPKGHICIISAFLLDGNKAGRAIGMDNFRVLLVLYIHDRDWTDRYNGHGYVYASVFPSRWNNGSWYHSRLAKGVYLPRVADVQFAGRTGGRIYWACSDDQKVLVLDERTLKFSYMALPDHMKWDFDANNFRVVAGEGGTMRILRVTDSGDLEVFSQVRGCFSTEDWVLESRVRLAEATRGLRRRKEEFFAKPPRIIIAGEEGSVILSPVNKMWLFSVDLDTLELKRERRRNKYAGRAFPCMPSWPPLMLASVEKGRKRRKKKASS</sequence>
<dbReference type="Gramene" id="TVU09168">
    <property type="protein sequence ID" value="TVU09168"/>
    <property type="gene ID" value="EJB05_42614"/>
</dbReference>
<dbReference type="InterPro" id="IPR056594">
    <property type="entry name" value="AT5G49610-like_b-prop"/>
</dbReference>
<evidence type="ECO:0000313" key="4">
    <source>
        <dbReference type="Proteomes" id="UP000324897"/>
    </source>
</evidence>
<organism evidence="3 4">
    <name type="scientific">Eragrostis curvula</name>
    <name type="common">weeping love grass</name>
    <dbReference type="NCBI Taxonomy" id="38414"/>
    <lineage>
        <taxon>Eukaryota</taxon>
        <taxon>Viridiplantae</taxon>
        <taxon>Streptophyta</taxon>
        <taxon>Embryophyta</taxon>
        <taxon>Tracheophyta</taxon>
        <taxon>Spermatophyta</taxon>
        <taxon>Magnoliopsida</taxon>
        <taxon>Liliopsida</taxon>
        <taxon>Poales</taxon>
        <taxon>Poaceae</taxon>
        <taxon>PACMAD clade</taxon>
        <taxon>Chloridoideae</taxon>
        <taxon>Eragrostideae</taxon>
        <taxon>Eragrostidinae</taxon>
        <taxon>Eragrostis</taxon>
    </lineage>
</organism>
<dbReference type="PANTHER" id="PTHR33207">
    <property type="entry name" value="F-BOX DOMAIN CONTAINING PROTEIN-RELATED"/>
    <property type="match status" value="1"/>
</dbReference>
<dbReference type="Gene3D" id="1.20.1280.50">
    <property type="match status" value="1"/>
</dbReference>